<proteinExistence type="predicted"/>
<evidence type="ECO:0000313" key="1">
    <source>
        <dbReference type="EMBL" id="PQM42727.1"/>
    </source>
</evidence>
<gene>
    <name evidence="1" type="ORF">Pyn_17614</name>
</gene>
<dbReference type="AlphaFoldDB" id="A0A314UYW2"/>
<name>A0A314UYW2_PRUYE</name>
<comment type="caution">
    <text evidence="1">The sequence shown here is derived from an EMBL/GenBank/DDBJ whole genome shotgun (WGS) entry which is preliminary data.</text>
</comment>
<dbReference type="EMBL" id="PJQY01002777">
    <property type="protein sequence ID" value="PQM42727.1"/>
    <property type="molecule type" value="Genomic_DNA"/>
</dbReference>
<organism evidence="1 2">
    <name type="scientific">Prunus yedoensis var. nudiflora</name>
    <dbReference type="NCBI Taxonomy" id="2094558"/>
    <lineage>
        <taxon>Eukaryota</taxon>
        <taxon>Viridiplantae</taxon>
        <taxon>Streptophyta</taxon>
        <taxon>Embryophyta</taxon>
        <taxon>Tracheophyta</taxon>
        <taxon>Spermatophyta</taxon>
        <taxon>Magnoliopsida</taxon>
        <taxon>eudicotyledons</taxon>
        <taxon>Gunneridae</taxon>
        <taxon>Pentapetalae</taxon>
        <taxon>rosids</taxon>
        <taxon>fabids</taxon>
        <taxon>Rosales</taxon>
        <taxon>Rosaceae</taxon>
        <taxon>Amygdaloideae</taxon>
        <taxon>Amygdaleae</taxon>
        <taxon>Prunus</taxon>
    </lineage>
</organism>
<sequence length="108" mass="11299">MQKYEAAKAKSTAAEAVANSKKTISFNSPVVSKIESVRHAQNKFGSKLQGDAQLASAMADAAAEATARSVLKEVNKGLQSPPLSALACLNSRHVKEDAAVAVIFPLMS</sequence>
<dbReference type="STRING" id="2094558.A0A314UYW2"/>
<keyword evidence="2" id="KW-1185">Reference proteome</keyword>
<dbReference type="Proteomes" id="UP000250321">
    <property type="component" value="Unassembled WGS sequence"/>
</dbReference>
<reference evidence="1 2" key="1">
    <citation type="submission" date="2018-02" db="EMBL/GenBank/DDBJ databases">
        <title>Draft genome of wild Prunus yedoensis var. nudiflora.</title>
        <authorList>
            <person name="Baek S."/>
            <person name="Kim J.-H."/>
            <person name="Choi K."/>
            <person name="Kim G.-B."/>
            <person name="Cho A."/>
            <person name="Jang H."/>
            <person name="Shin C.-H."/>
            <person name="Yu H.-J."/>
            <person name="Mun J.-H."/>
        </authorList>
    </citation>
    <scope>NUCLEOTIDE SEQUENCE [LARGE SCALE GENOMIC DNA]</scope>
    <source>
        <strain evidence="2">cv. Jeju island</strain>
        <tissue evidence="1">Leaf</tissue>
    </source>
</reference>
<evidence type="ECO:0000313" key="2">
    <source>
        <dbReference type="Proteomes" id="UP000250321"/>
    </source>
</evidence>
<accession>A0A314UYW2</accession>
<protein>
    <submittedName>
        <fullName evidence="1">Condensin-2 complex subunit D3 isoform X1</fullName>
    </submittedName>
</protein>